<comment type="caution">
    <text evidence="1">The sequence shown here is derived from an EMBL/GenBank/DDBJ whole genome shotgun (WGS) entry which is preliminary data.</text>
</comment>
<dbReference type="EMBL" id="BGZK01001573">
    <property type="protein sequence ID" value="GBP82608.1"/>
    <property type="molecule type" value="Genomic_DNA"/>
</dbReference>
<sequence>MKTIGVCPERFHIRYVVLCLYGPIGFGLSLHSPISGPGLTAVVTDAINISGAHGLTCSPKPKTERCYLRRRVEDSGRRAGAPLDKLKNVCRRDYFQSLLGVLREALAPYTYAGAPPPAYQRRRTAVAALAIPEIGFASHPVHNAVPYLVVQNYEKGIHIVSIITIEISRRAPLERRRPKFRKPGTAARAGATMEARASGSARIKGAPLRNILVETVSRPTVVTSVCGGRRKRDPSIRQTVSGRRRRIQRVAVALHTMIKPTICATSAHPLVAHGG</sequence>
<evidence type="ECO:0000313" key="1">
    <source>
        <dbReference type="EMBL" id="GBP82608.1"/>
    </source>
</evidence>
<reference evidence="1 2" key="1">
    <citation type="journal article" date="2019" name="Commun. Biol.">
        <title>The bagworm genome reveals a unique fibroin gene that provides high tensile strength.</title>
        <authorList>
            <person name="Kono N."/>
            <person name="Nakamura H."/>
            <person name="Ohtoshi R."/>
            <person name="Tomita M."/>
            <person name="Numata K."/>
            <person name="Arakawa K."/>
        </authorList>
    </citation>
    <scope>NUCLEOTIDE SEQUENCE [LARGE SCALE GENOMIC DNA]</scope>
</reference>
<evidence type="ECO:0000313" key="2">
    <source>
        <dbReference type="Proteomes" id="UP000299102"/>
    </source>
</evidence>
<dbReference type="AlphaFoldDB" id="A0A4C1Z2P4"/>
<organism evidence="1 2">
    <name type="scientific">Eumeta variegata</name>
    <name type="common">Bagworm moth</name>
    <name type="synonym">Eumeta japonica</name>
    <dbReference type="NCBI Taxonomy" id="151549"/>
    <lineage>
        <taxon>Eukaryota</taxon>
        <taxon>Metazoa</taxon>
        <taxon>Ecdysozoa</taxon>
        <taxon>Arthropoda</taxon>
        <taxon>Hexapoda</taxon>
        <taxon>Insecta</taxon>
        <taxon>Pterygota</taxon>
        <taxon>Neoptera</taxon>
        <taxon>Endopterygota</taxon>
        <taxon>Lepidoptera</taxon>
        <taxon>Glossata</taxon>
        <taxon>Ditrysia</taxon>
        <taxon>Tineoidea</taxon>
        <taxon>Psychidae</taxon>
        <taxon>Oiketicinae</taxon>
        <taxon>Eumeta</taxon>
    </lineage>
</organism>
<name>A0A4C1Z2P4_EUMVA</name>
<proteinExistence type="predicted"/>
<protein>
    <submittedName>
        <fullName evidence="1">Uncharacterized protein</fullName>
    </submittedName>
</protein>
<keyword evidence="2" id="KW-1185">Reference proteome</keyword>
<dbReference type="Proteomes" id="UP000299102">
    <property type="component" value="Unassembled WGS sequence"/>
</dbReference>
<gene>
    <name evidence="1" type="ORF">EVAR_61469_1</name>
</gene>
<accession>A0A4C1Z2P4</accession>